<accession>A0A9Q0IW42</accession>
<dbReference type="EMBL" id="JANIIK010000036">
    <property type="protein sequence ID" value="KAJ3612520.1"/>
    <property type="molecule type" value="Genomic_DNA"/>
</dbReference>
<feature type="chain" id="PRO_5040174265" description="Adenosine/AMP deaminase N-terminal domain-containing protein" evidence="1">
    <location>
        <begin position="39"/>
        <end position="129"/>
    </location>
</feature>
<feature type="domain" description="Adenosine/AMP deaminase N-terminal" evidence="2">
    <location>
        <begin position="43"/>
        <end position="109"/>
    </location>
</feature>
<proteinExistence type="predicted"/>
<dbReference type="AlphaFoldDB" id="A0A9Q0IW42"/>
<dbReference type="GO" id="GO:0005615">
    <property type="term" value="C:extracellular space"/>
    <property type="evidence" value="ECO:0007669"/>
    <property type="project" value="InterPro"/>
</dbReference>
<evidence type="ECO:0000313" key="3">
    <source>
        <dbReference type="EMBL" id="KAJ3612520.1"/>
    </source>
</evidence>
<reference evidence="3" key="1">
    <citation type="submission" date="2022-07" db="EMBL/GenBank/DDBJ databases">
        <title>Chromosome-level genome of Muraenolepis orangiensis.</title>
        <authorList>
            <person name="Kim J."/>
        </authorList>
    </citation>
    <scope>NUCLEOTIDE SEQUENCE</scope>
    <source>
        <strain evidence="3">KU_S4_2022</strain>
        <tissue evidence="3">Muscle</tissue>
    </source>
</reference>
<keyword evidence="4" id="KW-1185">Reference proteome</keyword>
<keyword evidence="1" id="KW-0732">Signal</keyword>
<feature type="signal peptide" evidence="1">
    <location>
        <begin position="1"/>
        <end position="38"/>
    </location>
</feature>
<evidence type="ECO:0000256" key="1">
    <source>
        <dbReference type="SAM" id="SignalP"/>
    </source>
</evidence>
<dbReference type="Pfam" id="PF08451">
    <property type="entry name" value="A_deaminase_N"/>
    <property type="match status" value="1"/>
</dbReference>
<evidence type="ECO:0000259" key="2">
    <source>
        <dbReference type="Pfam" id="PF08451"/>
    </source>
</evidence>
<dbReference type="OrthoDB" id="7202371at2759"/>
<comment type="caution">
    <text evidence="3">The sequence shown here is derived from an EMBL/GenBank/DDBJ whole genome shotgun (WGS) entry which is preliminary data.</text>
</comment>
<protein>
    <recommendedName>
        <fullName evidence="2">Adenosine/AMP deaminase N-terminal domain-containing protein</fullName>
    </recommendedName>
</protein>
<gene>
    <name evidence="3" type="ORF">NHX12_020795</name>
</gene>
<organism evidence="3 4">
    <name type="scientific">Muraenolepis orangiensis</name>
    <name type="common">Patagonian moray cod</name>
    <dbReference type="NCBI Taxonomy" id="630683"/>
    <lineage>
        <taxon>Eukaryota</taxon>
        <taxon>Metazoa</taxon>
        <taxon>Chordata</taxon>
        <taxon>Craniata</taxon>
        <taxon>Vertebrata</taxon>
        <taxon>Euteleostomi</taxon>
        <taxon>Actinopterygii</taxon>
        <taxon>Neopterygii</taxon>
        <taxon>Teleostei</taxon>
        <taxon>Neoteleostei</taxon>
        <taxon>Acanthomorphata</taxon>
        <taxon>Zeiogadaria</taxon>
        <taxon>Gadariae</taxon>
        <taxon>Gadiformes</taxon>
        <taxon>Muraenolepidoidei</taxon>
        <taxon>Muraenolepididae</taxon>
        <taxon>Muraenolepis</taxon>
    </lineage>
</organism>
<dbReference type="Proteomes" id="UP001148018">
    <property type="component" value="Unassembled WGS sequence"/>
</dbReference>
<sequence length="129" mass="14822">MFWSFKDTVMSVRGGGLRVTMLTCWGSLLLLLGPACDGAPVPSQREALRCQETSRQTGGRVVLTAAERRLDARLRTMMEREMSREPFPPSVHFFRAKPLIEESPVFRLLQKMPKGDLWWPLKHKVPLWI</sequence>
<dbReference type="Gene3D" id="3.20.20.140">
    <property type="entry name" value="Metal-dependent hydrolases"/>
    <property type="match status" value="1"/>
</dbReference>
<name>A0A9Q0IW42_9TELE</name>
<dbReference type="InterPro" id="IPR013659">
    <property type="entry name" value="A_deaminase_N"/>
</dbReference>
<evidence type="ECO:0000313" key="4">
    <source>
        <dbReference type="Proteomes" id="UP001148018"/>
    </source>
</evidence>